<comment type="caution">
    <text evidence="1">The sequence shown here is derived from an EMBL/GenBank/DDBJ whole genome shotgun (WGS) entry which is preliminary data.</text>
</comment>
<accession>A0ABY1QK14</accession>
<organism evidence="1 2">
    <name type="scientific">Noviherbaspirillum suwonense</name>
    <dbReference type="NCBI Taxonomy" id="1224511"/>
    <lineage>
        <taxon>Bacteria</taxon>
        <taxon>Pseudomonadati</taxon>
        <taxon>Pseudomonadota</taxon>
        <taxon>Betaproteobacteria</taxon>
        <taxon>Burkholderiales</taxon>
        <taxon>Oxalobacteraceae</taxon>
        <taxon>Noviherbaspirillum</taxon>
    </lineage>
</organism>
<proteinExistence type="predicted"/>
<sequence length="82" mass="9181">MATEQIGDYEIEYSGVHVPESDGWAAWVEIFGPSPNPMHRQPVFPSQHVAVETSFGTEQEAEQAARQIAVDMVEQRHRKSTA</sequence>
<dbReference type="Proteomes" id="UP001158049">
    <property type="component" value="Unassembled WGS sequence"/>
</dbReference>
<reference evidence="1 2" key="1">
    <citation type="submission" date="2017-05" db="EMBL/GenBank/DDBJ databases">
        <authorList>
            <person name="Varghese N."/>
            <person name="Submissions S."/>
        </authorList>
    </citation>
    <scope>NUCLEOTIDE SEQUENCE [LARGE SCALE GENOMIC DNA]</scope>
    <source>
        <strain evidence="1 2">DSM 26001</strain>
    </source>
</reference>
<dbReference type="EMBL" id="FXUL01000020">
    <property type="protein sequence ID" value="SMP73923.1"/>
    <property type="molecule type" value="Genomic_DNA"/>
</dbReference>
<evidence type="ECO:0000313" key="2">
    <source>
        <dbReference type="Proteomes" id="UP001158049"/>
    </source>
</evidence>
<protein>
    <recommendedName>
        <fullName evidence="3">Transcriptional regulator</fullName>
    </recommendedName>
</protein>
<dbReference type="RefSeq" id="WP_283444321.1">
    <property type="nucleotide sequence ID" value="NZ_FXUL01000020.1"/>
</dbReference>
<evidence type="ECO:0008006" key="3">
    <source>
        <dbReference type="Google" id="ProtNLM"/>
    </source>
</evidence>
<gene>
    <name evidence="1" type="ORF">SAMN06295970_1203</name>
</gene>
<evidence type="ECO:0000313" key="1">
    <source>
        <dbReference type="EMBL" id="SMP73923.1"/>
    </source>
</evidence>
<keyword evidence="2" id="KW-1185">Reference proteome</keyword>
<name>A0ABY1QK14_9BURK</name>